<sequence length="153" mass="16057">MMSQTLPTIAQVVPHAGAMRLLDTLLHADDDHAVAQAMAREDSLFAGDGGIPAWVGIEFMAQTIAAWAGARALRAGGAPAIGFLLGSRRYESDVASFPFGAVLTMTARVELIGDNGLGMFACTLALDGREVARANISVYQPANPWAFLEGLPS</sequence>
<dbReference type="EMBL" id="VLJN01000034">
    <property type="protein sequence ID" value="TWG81825.1"/>
    <property type="molecule type" value="Genomic_DNA"/>
</dbReference>
<dbReference type="Pfam" id="PF22817">
    <property type="entry name" value="ApeP-like"/>
    <property type="match status" value="1"/>
</dbReference>
<evidence type="ECO:0000313" key="2">
    <source>
        <dbReference type="Proteomes" id="UP000318141"/>
    </source>
</evidence>
<dbReference type="Gene3D" id="3.10.129.10">
    <property type="entry name" value="Hotdog Thioesterase"/>
    <property type="match status" value="1"/>
</dbReference>
<dbReference type="AlphaFoldDB" id="A0A562B9F5"/>
<evidence type="ECO:0000313" key="1">
    <source>
        <dbReference type="EMBL" id="TWG81825.1"/>
    </source>
</evidence>
<gene>
    <name evidence="1" type="ORF">L602_000400001440</name>
</gene>
<dbReference type="PIRSF" id="PIRSF020565">
    <property type="entry name" value="3Ho_Ac_ACP_DH_prd"/>
    <property type="match status" value="1"/>
</dbReference>
<keyword evidence="2" id="KW-1185">Reference proteome</keyword>
<dbReference type="CDD" id="cd01289">
    <property type="entry name" value="FabA_like"/>
    <property type="match status" value="1"/>
</dbReference>
<comment type="caution">
    <text evidence="1">The sequence shown here is derived from an EMBL/GenBank/DDBJ whole genome shotgun (WGS) entry which is preliminary data.</text>
</comment>
<dbReference type="SUPFAM" id="SSF54637">
    <property type="entry name" value="Thioesterase/thiol ester dehydrase-isomerase"/>
    <property type="match status" value="1"/>
</dbReference>
<organism evidence="1 2">
    <name type="scientific">Cupriavidus gilardii J11</name>
    <dbReference type="NCBI Taxonomy" id="936133"/>
    <lineage>
        <taxon>Bacteria</taxon>
        <taxon>Pseudomonadati</taxon>
        <taxon>Pseudomonadota</taxon>
        <taxon>Betaproteobacteria</taxon>
        <taxon>Burkholderiales</taxon>
        <taxon>Burkholderiaceae</taxon>
        <taxon>Cupriavidus</taxon>
    </lineage>
</organism>
<dbReference type="Proteomes" id="UP000318141">
    <property type="component" value="Unassembled WGS sequence"/>
</dbReference>
<dbReference type="InterPro" id="IPR029069">
    <property type="entry name" value="HotDog_dom_sf"/>
</dbReference>
<proteinExistence type="predicted"/>
<name>A0A562B9F5_9BURK</name>
<accession>A0A562B9F5</accession>
<reference evidence="1 2" key="1">
    <citation type="submission" date="2019-07" db="EMBL/GenBank/DDBJ databases">
        <title>Genome sequencing of lignin-degrading bacterial isolates.</title>
        <authorList>
            <person name="Gladden J."/>
        </authorList>
    </citation>
    <scope>NUCLEOTIDE SEQUENCE [LARGE SCALE GENOMIC DNA]</scope>
    <source>
        <strain evidence="1 2">J11</strain>
    </source>
</reference>
<dbReference type="InterPro" id="IPR016776">
    <property type="entry name" value="ApeP-like_dehydratase"/>
</dbReference>
<protein>
    <submittedName>
        <fullName evidence="1">Putative hotdog family 3-hydroxylacyl-ACP dehydratase</fullName>
    </submittedName>
</protein>